<keyword evidence="5 8" id="KW-1133">Transmembrane helix</keyword>
<comment type="caution">
    <text evidence="10">The sequence shown here is derived from an EMBL/GenBank/DDBJ whole genome shotgun (WGS) entry which is preliminary data.</text>
</comment>
<keyword evidence="6 8" id="KW-0472">Membrane</keyword>
<dbReference type="Gene3D" id="1.20.1720.10">
    <property type="entry name" value="Multidrug resistance protein D"/>
    <property type="match status" value="1"/>
</dbReference>
<evidence type="ECO:0000256" key="1">
    <source>
        <dbReference type="ARBA" id="ARBA00004651"/>
    </source>
</evidence>
<evidence type="ECO:0000259" key="9">
    <source>
        <dbReference type="PROSITE" id="PS50850"/>
    </source>
</evidence>
<keyword evidence="11" id="KW-1185">Reference proteome</keyword>
<feature type="domain" description="Major facilitator superfamily (MFS) profile" evidence="9">
    <location>
        <begin position="11"/>
        <end position="392"/>
    </location>
</feature>
<feature type="transmembrane region" description="Helical" evidence="8">
    <location>
        <begin position="164"/>
        <end position="184"/>
    </location>
</feature>
<evidence type="ECO:0000256" key="2">
    <source>
        <dbReference type="ARBA" id="ARBA00022448"/>
    </source>
</evidence>
<dbReference type="GO" id="GO:0005886">
    <property type="term" value="C:plasma membrane"/>
    <property type="evidence" value="ECO:0007669"/>
    <property type="project" value="UniProtKB-SubCell"/>
</dbReference>
<dbReference type="EMBL" id="JAUSXV010000001">
    <property type="protein sequence ID" value="MDQ0647146.1"/>
    <property type="molecule type" value="Genomic_DNA"/>
</dbReference>
<dbReference type="RefSeq" id="WP_307294855.1">
    <property type="nucleotide sequence ID" value="NZ_JAUSXV010000001.1"/>
</dbReference>
<gene>
    <name evidence="10" type="ORF">QFZ53_001342</name>
</gene>
<dbReference type="Proteomes" id="UP001244427">
    <property type="component" value="Unassembled WGS sequence"/>
</dbReference>
<evidence type="ECO:0000256" key="8">
    <source>
        <dbReference type="SAM" id="Phobius"/>
    </source>
</evidence>
<name>A0AAW8EY51_9MICO</name>
<accession>A0AAW8EY51</accession>
<feature type="transmembrane region" description="Helical" evidence="8">
    <location>
        <begin position="246"/>
        <end position="269"/>
    </location>
</feature>
<reference evidence="10 11" key="1">
    <citation type="submission" date="2023-07" db="EMBL/GenBank/DDBJ databases">
        <title>Comparative genomics of wheat-associated soil bacteria to identify genetic determinants of phenazine resistance.</title>
        <authorList>
            <person name="Mouncey N."/>
        </authorList>
    </citation>
    <scope>NUCLEOTIDE SEQUENCE [LARGE SCALE GENOMIC DNA]</scope>
    <source>
        <strain evidence="10 11">W4I9-1</strain>
    </source>
</reference>
<evidence type="ECO:0000256" key="3">
    <source>
        <dbReference type="ARBA" id="ARBA00022475"/>
    </source>
</evidence>
<feature type="transmembrane region" description="Helical" evidence="8">
    <location>
        <begin position="12"/>
        <end position="35"/>
    </location>
</feature>
<dbReference type="GO" id="GO:0022857">
    <property type="term" value="F:transmembrane transporter activity"/>
    <property type="evidence" value="ECO:0007669"/>
    <property type="project" value="InterPro"/>
</dbReference>
<dbReference type="PANTHER" id="PTHR42718">
    <property type="entry name" value="MAJOR FACILITATOR SUPERFAMILY MULTIDRUG TRANSPORTER MFSC"/>
    <property type="match status" value="1"/>
</dbReference>
<keyword evidence="4 8" id="KW-0812">Transmembrane</keyword>
<feature type="region of interest" description="Disordered" evidence="7">
    <location>
        <begin position="389"/>
        <end position="408"/>
    </location>
</feature>
<feature type="transmembrane region" description="Helical" evidence="8">
    <location>
        <begin position="209"/>
        <end position="234"/>
    </location>
</feature>
<dbReference type="InterPro" id="IPR020846">
    <property type="entry name" value="MFS_dom"/>
</dbReference>
<dbReference type="PANTHER" id="PTHR42718:SF46">
    <property type="entry name" value="BLR6921 PROTEIN"/>
    <property type="match status" value="1"/>
</dbReference>
<proteinExistence type="predicted"/>
<protein>
    <submittedName>
        <fullName evidence="10">MFS family permease</fullName>
    </submittedName>
</protein>
<comment type="subcellular location">
    <subcellularLocation>
        <location evidence="1">Cell membrane</location>
        <topology evidence="1">Multi-pass membrane protein</topology>
    </subcellularLocation>
</comment>
<evidence type="ECO:0000256" key="4">
    <source>
        <dbReference type="ARBA" id="ARBA00022692"/>
    </source>
</evidence>
<dbReference type="AlphaFoldDB" id="A0AAW8EY51"/>
<feature type="transmembrane region" description="Helical" evidence="8">
    <location>
        <begin position="77"/>
        <end position="96"/>
    </location>
</feature>
<evidence type="ECO:0000256" key="6">
    <source>
        <dbReference type="ARBA" id="ARBA00023136"/>
    </source>
</evidence>
<dbReference type="PROSITE" id="PS50850">
    <property type="entry name" value="MFS"/>
    <property type="match status" value="1"/>
</dbReference>
<feature type="transmembrane region" description="Helical" evidence="8">
    <location>
        <begin position="102"/>
        <end position="124"/>
    </location>
</feature>
<dbReference type="Pfam" id="PF07690">
    <property type="entry name" value="MFS_1"/>
    <property type="match status" value="1"/>
</dbReference>
<organism evidence="10 11">
    <name type="scientific">Microbacterium natoriense</name>
    <dbReference type="NCBI Taxonomy" id="284570"/>
    <lineage>
        <taxon>Bacteria</taxon>
        <taxon>Bacillati</taxon>
        <taxon>Actinomycetota</taxon>
        <taxon>Actinomycetes</taxon>
        <taxon>Micrococcales</taxon>
        <taxon>Microbacteriaceae</taxon>
        <taxon>Microbacterium</taxon>
    </lineage>
</organism>
<evidence type="ECO:0000256" key="7">
    <source>
        <dbReference type="SAM" id="MobiDB-lite"/>
    </source>
</evidence>
<feature type="transmembrane region" description="Helical" evidence="8">
    <location>
        <begin position="276"/>
        <end position="294"/>
    </location>
</feature>
<keyword evidence="3" id="KW-1003">Cell membrane</keyword>
<dbReference type="InterPro" id="IPR011701">
    <property type="entry name" value="MFS"/>
</dbReference>
<evidence type="ECO:0000313" key="11">
    <source>
        <dbReference type="Proteomes" id="UP001244427"/>
    </source>
</evidence>
<feature type="transmembrane region" description="Helical" evidence="8">
    <location>
        <begin position="300"/>
        <end position="319"/>
    </location>
</feature>
<dbReference type="InterPro" id="IPR036259">
    <property type="entry name" value="MFS_trans_sf"/>
</dbReference>
<dbReference type="SUPFAM" id="SSF103473">
    <property type="entry name" value="MFS general substrate transporter"/>
    <property type="match status" value="1"/>
</dbReference>
<evidence type="ECO:0000313" key="10">
    <source>
        <dbReference type="EMBL" id="MDQ0647146.1"/>
    </source>
</evidence>
<sequence>MTSTARRRSLAFLALSATQLMVILDGTVVTVALPAIRSGLGFSDSSLSWVVNAFFAAFAVVLLPAGRLGDRWGTRRVFLTGVALFTAASILCGLAWDPASLLIGRALQGVGGGLSTAVSLGMIADLFPEPAPRMRAFAVLAFIGSAGGAIGMVAGGMITEFATWPWVFLVNAPIGVAALALGAATMERVPGHPVSGGLVPRALFSARRFTLAGGVLFTMVIAGMSFQFLSSLFLQDALGLSPLATGAAFLAVTVPIAITSLGLSVRLAARFGSERVLIAALAFFAAGMVLMARVPHDGSFWMDVAPAFVVMGAGFGLAMPQATDLAMSAAPPEHAGAASAFLAATQQAGGAIGVFAVASLAAATDLGIGYLLGAGGLLVGIGLAVSLGRATSGGPDRETVDDAVSGSR</sequence>
<feature type="transmembrane region" description="Helical" evidence="8">
    <location>
        <begin position="340"/>
        <end position="362"/>
    </location>
</feature>
<keyword evidence="2" id="KW-0813">Transport</keyword>
<feature type="transmembrane region" description="Helical" evidence="8">
    <location>
        <begin position="368"/>
        <end position="387"/>
    </location>
</feature>
<dbReference type="CDD" id="cd17321">
    <property type="entry name" value="MFS_MMR_MDR_like"/>
    <property type="match status" value="1"/>
</dbReference>
<feature type="transmembrane region" description="Helical" evidence="8">
    <location>
        <begin position="136"/>
        <end position="158"/>
    </location>
</feature>
<evidence type="ECO:0000256" key="5">
    <source>
        <dbReference type="ARBA" id="ARBA00022989"/>
    </source>
</evidence>
<feature type="transmembrane region" description="Helical" evidence="8">
    <location>
        <begin position="47"/>
        <end position="65"/>
    </location>
</feature>